<organism evidence="1 2">
    <name type="scientific">Aegilops tauschii subsp. strangulata</name>
    <name type="common">Goatgrass</name>
    <dbReference type="NCBI Taxonomy" id="200361"/>
    <lineage>
        <taxon>Eukaryota</taxon>
        <taxon>Viridiplantae</taxon>
        <taxon>Streptophyta</taxon>
        <taxon>Embryophyta</taxon>
        <taxon>Tracheophyta</taxon>
        <taxon>Spermatophyta</taxon>
        <taxon>Magnoliopsida</taxon>
        <taxon>Liliopsida</taxon>
        <taxon>Poales</taxon>
        <taxon>Poaceae</taxon>
        <taxon>BOP clade</taxon>
        <taxon>Pooideae</taxon>
        <taxon>Triticodae</taxon>
        <taxon>Triticeae</taxon>
        <taxon>Triticinae</taxon>
        <taxon>Aegilops</taxon>
    </lineage>
</organism>
<dbReference type="AlphaFoldDB" id="A0A453AVI4"/>
<dbReference type="EnsemblPlants" id="AET2Gv20272500.26">
    <property type="protein sequence ID" value="AET2Gv20272500.26"/>
    <property type="gene ID" value="AET2Gv20272500"/>
</dbReference>
<evidence type="ECO:0000313" key="1">
    <source>
        <dbReference type="EnsemblPlants" id="AET2Gv20272500.26"/>
    </source>
</evidence>
<dbReference type="Proteomes" id="UP000015105">
    <property type="component" value="Chromosome 2D"/>
</dbReference>
<proteinExistence type="predicted"/>
<sequence length="80" mass="9459">MKVYISQLTTGRKQMRYSHSQVFMLNPDFSHQPVAIMNEQQMFALNYWGKAVKYFLLAGVKVWNRERTDNKVNDTILMAE</sequence>
<dbReference type="Gramene" id="AET2Gv20272500.26">
    <property type="protein sequence ID" value="AET2Gv20272500.26"/>
    <property type="gene ID" value="AET2Gv20272500"/>
</dbReference>
<reference evidence="2" key="2">
    <citation type="journal article" date="2017" name="Nat. Plants">
        <title>The Aegilops tauschii genome reveals multiple impacts of transposons.</title>
        <authorList>
            <person name="Zhao G."/>
            <person name="Zou C."/>
            <person name="Li K."/>
            <person name="Wang K."/>
            <person name="Li T."/>
            <person name="Gao L."/>
            <person name="Zhang X."/>
            <person name="Wang H."/>
            <person name="Yang Z."/>
            <person name="Liu X."/>
            <person name="Jiang W."/>
            <person name="Mao L."/>
            <person name="Kong X."/>
            <person name="Jiao Y."/>
            <person name="Jia J."/>
        </authorList>
    </citation>
    <scope>NUCLEOTIDE SEQUENCE [LARGE SCALE GENOMIC DNA]</scope>
    <source>
        <strain evidence="2">cv. AL8/78</strain>
    </source>
</reference>
<evidence type="ECO:0000313" key="2">
    <source>
        <dbReference type="Proteomes" id="UP000015105"/>
    </source>
</evidence>
<reference evidence="2" key="1">
    <citation type="journal article" date="2014" name="Science">
        <title>Ancient hybridizations among the ancestral genomes of bread wheat.</title>
        <authorList>
            <consortium name="International Wheat Genome Sequencing Consortium,"/>
            <person name="Marcussen T."/>
            <person name="Sandve S.R."/>
            <person name="Heier L."/>
            <person name="Spannagl M."/>
            <person name="Pfeifer M."/>
            <person name="Jakobsen K.S."/>
            <person name="Wulff B.B."/>
            <person name="Steuernagel B."/>
            <person name="Mayer K.F."/>
            <person name="Olsen O.A."/>
        </authorList>
    </citation>
    <scope>NUCLEOTIDE SEQUENCE [LARGE SCALE GENOMIC DNA]</scope>
    <source>
        <strain evidence="2">cv. AL8/78</strain>
    </source>
</reference>
<protein>
    <submittedName>
        <fullName evidence="1">Uncharacterized protein</fullName>
    </submittedName>
</protein>
<reference evidence="1" key="5">
    <citation type="journal article" date="2021" name="G3 (Bethesda)">
        <title>Aegilops tauschii genome assembly Aet v5.0 features greater sequence contiguity and improved annotation.</title>
        <authorList>
            <person name="Wang L."/>
            <person name="Zhu T."/>
            <person name="Rodriguez J.C."/>
            <person name="Deal K.R."/>
            <person name="Dubcovsky J."/>
            <person name="McGuire P.E."/>
            <person name="Lux T."/>
            <person name="Spannagl M."/>
            <person name="Mayer K.F.X."/>
            <person name="Baldrich P."/>
            <person name="Meyers B.C."/>
            <person name="Huo N."/>
            <person name="Gu Y.Q."/>
            <person name="Zhou H."/>
            <person name="Devos K.M."/>
            <person name="Bennetzen J.L."/>
            <person name="Unver T."/>
            <person name="Budak H."/>
            <person name="Gulick P.J."/>
            <person name="Galiba G."/>
            <person name="Kalapos B."/>
            <person name="Nelson D.R."/>
            <person name="Li P."/>
            <person name="You F.M."/>
            <person name="Luo M.C."/>
            <person name="Dvorak J."/>
        </authorList>
    </citation>
    <scope>NUCLEOTIDE SEQUENCE [LARGE SCALE GENOMIC DNA]</scope>
    <source>
        <strain evidence="1">cv. AL8/78</strain>
    </source>
</reference>
<name>A0A453AVI4_AEGTS</name>
<reference evidence="1" key="3">
    <citation type="journal article" date="2017" name="Nature">
        <title>Genome sequence of the progenitor of the wheat D genome Aegilops tauschii.</title>
        <authorList>
            <person name="Luo M.C."/>
            <person name="Gu Y.Q."/>
            <person name="Puiu D."/>
            <person name="Wang H."/>
            <person name="Twardziok S.O."/>
            <person name="Deal K.R."/>
            <person name="Huo N."/>
            <person name="Zhu T."/>
            <person name="Wang L."/>
            <person name="Wang Y."/>
            <person name="McGuire P.E."/>
            <person name="Liu S."/>
            <person name="Long H."/>
            <person name="Ramasamy R.K."/>
            <person name="Rodriguez J.C."/>
            <person name="Van S.L."/>
            <person name="Yuan L."/>
            <person name="Wang Z."/>
            <person name="Xia Z."/>
            <person name="Xiao L."/>
            <person name="Anderson O.D."/>
            <person name="Ouyang S."/>
            <person name="Liang Y."/>
            <person name="Zimin A.V."/>
            <person name="Pertea G."/>
            <person name="Qi P."/>
            <person name="Bennetzen J.L."/>
            <person name="Dai X."/>
            <person name="Dawson M.W."/>
            <person name="Muller H.G."/>
            <person name="Kugler K."/>
            <person name="Rivarola-Duarte L."/>
            <person name="Spannagl M."/>
            <person name="Mayer K.F.X."/>
            <person name="Lu F.H."/>
            <person name="Bevan M.W."/>
            <person name="Leroy P."/>
            <person name="Li P."/>
            <person name="You F.M."/>
            <person name="Sun Q."/>
            <person name="Liu Z."/>
            <person name="Lyons E."/>
            <person name="Wicker T."/>
            <person name="Salzberg S.L."/>
            <person name="Devos K.M."/>
            <person name="Dvorak J."/>
        </authorList>
    </citation>
    <scope>NUCLEOTIDE SEQUENCE [LARGE SCALE GENOMIC DNA]</scope>
    <source>
        <strain evidence="1">cv. AL8/78</strain>
    </source>
</reference>
<accession>A0A453AVI4</accession>
<keyword evidence="2" id="KW-1185">Reference proteome</keyword>
<reference evidence="1" key="4">
    <citation type="submission" date="2019-03" db="UniProtKB">
        <authorList>
            <consortium name="EnsemblPlants"/>
        </authorList>
    </citation>
    <scope>IDENTIFICATION</scope>
</reference>